<reference evidence="4" key="2">
    <citation type="submission" date="2021-04" db="EMBL/GenBank/DDBJ databases">
        <authorList>
            <person name="Gilroy R."/>
        </authorList>
    </citation>
    <scope>NUCLEOTIDE SEQUENCE</scope>
    <source>
        <strain evidence="4">CHK192-9172</strain>
    </source>
</reference>
<keyword evidence="1 2" id="KW-0732">Signal</keyword>
<organism evidence="4 5">
    <name type="scientific">Candidatus Eubacterium avistercoris</name>
    <dbReference type="NCBI Taxonomy" id="2838567"/>
    <lineage>
        <taxon>Bacteria</taxon>
        <taxon>Bacillati</taxon>
        <taxon>Bacillota</taxon>
        <taxon>Clostridia</taxon>
        <taxon>Eubacteriales</taxon>
        <taxon>Eubacteriaceae</taxon>
        <taxon>Eubacterium</taxon>
    </lineage>
</organism>
<accession>A0A9D2D192</accession>
<dbReference type="AlphaFoldDB" id="A0A9D2D192"/>
<dbReference type="Gene3D" id="3.40.190.10">
    <property type="entry name" value="Periplasmic binding protein-like II"/>
    <property type="match status" value="2"/>
</dbReference>
<dbReference type="SMART" id="SM00062">
    <property type="entry name" value="PBPb"/>
    <property type="match status" value="1"/>
</dbReference>
<dbReference type="Proteomes" id="UP000824024">
    <property type="component" value="Unassembled WGS sequence"/>
</dbReference>
<proteinExistence type="predicted"/>
<evidence type="ECO:0000313" key="4">
    <source>
        <dbReference type="EMBL" id="HIZ06766.1"/>
    </source>
</evidence>
<sequence>MKKIIALLTVAVLALSLAACGNSGAGNGNNGGSAADESKDTLIMATNAAFPPYEYYEGDEIVGIDADIAQAIADKLGMKLEIQDMDFSSIITAVQSGKADIGLAGMTVDPDREKNVNFTDSYATGIQVIIVPEDSDITGPDDLEGKKIGVQEGTTGHMYCSDDYGDDNVIAYTTGANAVEALKTGKVDCVVIDNEPAKEFVKANEGLKIVDTEYVEEDYAGIVAKDNEDLLKKVNTAMQELKDDGTIQSIIDKYITAE</sequence>
<dbReference type="InterPro" id="IPR001638">
    <property type="entry name" value="Solute-binding_3/MltF_N"/>
</dbReference>
<evidence type="ECO:0000256" key="2">
    <source>
        <dbReference type="SAM" id="SignalP"/>
    </source>
</evidence>
<name>A0A9D2D192_9FIRM</name>
<dbReference type="PANTHER" id="PTHR35936">
    <property type="entry name" value="MEMBRANE-BOUND LYTIC MUREIN TRANSGLYCOSYLASE F"/>
    <property type="match status" value="1"/>
</dbReference>
<dbReference type="PROSITE" id="PS51257">
    <property type="entry name" value="PROKAR_LIPOPROTEIN"/>
    <property type="match status" value="1"/>
</dbReference>
<feature type="chain" id="PRO_5039138767" evidence="2">
    <location>
        <begin position="26"/>
        <end position="258"/>
    </location>
</feature>
<dbReference type="Pfam" id="PF00497">
    <property type="entry name" value="SBP_bac_3"/>
    <property type="match status" value="1"/>
</dbReference>
<dbReference type="PANTHER" id="PTHR35936:SF17">
    <property type="entry name" value="ARGININE-BINDING EXTRACELLULAR PROTEIN ARTP"/>
    <property type="match status" value="1"/>
</dbReference>
<evidence type="ECO:0000256" key="1">
    <source>
        <dbReference type="ARBA" id="ARBA00022729"/>
    </source>
</evidence>
<evidence type="ECO:0000313" key="5">
    <source>
        <dbReference type="Proteomes" id="UP000824024"/>
    </source>
</evidence>
<comment type="caution">
    <text evidence="4">The sequence shown here is derived from an EMBL/GenBank/DDBJ whole genome shotgun (WGS) entry which is preliminary data.</text>
</comment>
<feature type="signal peptide" evidence="2">
    <location>
        <begin position="1"/>
        <end position="25"/>
    </location>
</feature>
<gene>
    <name evidence="4" type="ORF">IAA08_02380</name>
</gene>
<dbReference type="EMBL" id="DXCH01000061">
    <property type="protein sequence ID" value="HIZ06766.1"/>
    <property type="molecule type" value="Genomic_DNA"/>
</dbReference>
<reference evidence="4" key="1">
    <citation type="journal article" date="2021" name="PeerJ">
        <title>Extensive microbial diversity within the chicken gut microbiome revealed by metagenomics and culture.</title>
        <authorList>
            <person name="Gilroy R."/>
            <person name="Ravi A."/>
            <person name="Getino M."/>
            <person name="Pursley I."/>
            <person name="Horton D.L."/>
            <person name="Alikhan N.F."/>
            <person name="Baker D."/>
            <person name="Gharbi K."/>
            <person name="Hall N."/>
            <person name="Watson M."/>
            <person name="Adriaenssens E.M."/>
            <person name="Foster-Nyarko E."/>
            <person name="Jarju S."/>
            <person name="Secka A."/>
            <person name="Antonio M."/>
            <person name="Oren A."/>
            <person name="Chaudhuri R.R."/>
            <person name="La Ragione R."/>
            <person name="Hildebrand F."/>
            <person name="Pallen M.J."/>
        </authorList>
    </citation>
    <scope>NUCLEOTIDE SEQUENCE</scope>
    <source>
        <strain evidence="4">CHK192-9172</strain>
    </source>
</reference>
<evidence type="ECO:0000259" key="3">
    <source>
        <dbReference type="SMART" id="SM00062"/>
    </source>
</evidence>
<feature type="domain" description="Solute-binding protein family 3/N-terminal" evidence="3">
    <location>
        <begin position="41"/>
        <end position="258"/>
    </location>
</feature>
<protein>
    <submittedName>
        <fullName evidence="4">Transporter substrate-binding domain-containing protein</fullName>
    </submittedName>
</protein>
<dbReference type="SUPFAM" id="SSF53850">
    <property type="entry name" value="Periplasmic binding protein-like II"/>
    <property type="match status" value="1"/>
</dbReference>